<accession>A0A2G9SFV7</accession>
<feature type="transmembrane region" description="Helical" evidence="5">
    <location>
        <begin position="29"/>
        <end position="52"/>
    </location>
</feature>
<dbReference type="GO" id="GO:0004930">
    <property type="term" value="F:G protein-coupled receptor activity"/>
    <property type="evidence" value="ECO:0007669"/>
    <property type="project" value="UniProtKB-KW"/>
</dbReference>
<feature type="transmembrane region" description="Helical" evidence="5">
    <location>
        <begin position="64"/>
        <end position="84"/>
    </location>
</feature>
<evidence type="ECO:0000256" key="3">
    <source>
        <dbReference type="ARBA" id="ARBA00023170"/>
    </source>
</evidence>
<keyword evidence="3" id="KW-0675">Receptor</keyword>
<keyword evidence="5" id="KW-0472">Membrane</keyword>
<evidence type="ECO:0000256" key="5">
    <source>
        <dbReference type="SAM" id="Phobius"/>
    </source>
</evidence>
<evidence type="ECO:0000256" key="4">
    <source>
        <dbReference type="ARBA" id="ARBA00023224"/>
    </source>
</evidence>
<dbReference type="GO" id="GO:0007200">
    <property type="term" value="P:phospholipase C-activating G protein-coupled receptor signaling pathway"/>
    <property type="evidence" value="ECO:0007669"/>
    <property type="project" value="TreeGrafter"/>
</dbReference>
<proteinExistence type="predicted"/>
<dbReference type="AlphaFoldDB" id="A0A2G9SFV7"/>
<sequence>MSLYSLCYSTGEMMELMKYQEKYSATLNYVNFVLAMVTCVTGLVGNAIVIFFNIFVMKKYKSKIWFLNLAITDFVSLLLLPVQASAILHGQWPFGKHISSTFREGTCLCTAPVIPLEK</sequence>
<keyword evidence="7" id="KW-1185">Reference proteome</keyword>
<evidence type="ECO:0000313" key="6">
    <source>
        <dbReference type="EMBL" id="PIO38974.1"/>
    </source>
</evidence>
<evidence type="ECO:0000256" key="2">
    <source>
        <dbReference type="ARBA" id="ARBA00023040"/>
    </source>
</evidence>
<organism evidence="6 7">
    <name type="scientific">Aquarana catesbeiana</name>
    <name type="common">American bullfrog</name>
    <name type="synonym">Rana catesbeiana</name>
    <dbReference type="NCBI Taxonomy" id="8400"/>
    <lineage>
        <taxon>Eukaryota</taxon>
        <taxon>Metazoa</taxon>
        <taxon>Chordata</taxon>
        <taxon>Craniata</taxon>
        <taxon>Vertebrata</taxon>
        <taxon>Euteleostomi</taxon>
        <taxon>Amphibia</taxon>
        <taxon>Batrachia</taxon>
        <taxon>Anura</taxon>
        <taxon>Neobatrachia</taxon>
        <taxon>Ranoidea</taxon>
        <taxon>Ranidae</taxon>
        <taxon>Aquarana</taxon>
    </lineage>
</organism>
<protein>
    <recommendedName>
        <fullName evidence="8">G-protein coupled receptors family 1 profile domain-containing protein</fullName>
    </recommendedName>
</protein>
<dbReference type="InterPro" id="IPR000826">
    <property type="entry name" value="Formyl_rcpt-rel"/>
</dbReference>
<dbReference type="GO" id="GO:0007204">
    <property type="term" value="P:positive regulation of cytosolic calcium ion concentration"/>
    <property type="evidence" value="ECO:0007669"/>
    <property type="project" value="TreeGrafter"/>
</dbReference>
<dbReference type="EMBL" id="KV924918">
    <property type="protein sequence ID" value="PIO38974.1"/>
    <property type="molecule type" value="Genomic_DNA"/>
</dbReference>
<dbReference type="Gene3D" id="1.20.1070.10">
    <property type="entry name" value="Rhodopsin 7-helix transmembrane proteins"/>
    <property type="match status" value="1"/>
</dbReference>
<dbReference type="PANTHER" id="PTHR24225:SF71">
    <property type="entry name" value="C3A ANAPHYLATOXIN CHEMOTACTIC RECEPTOR-LIKE"/>
    <property type="match status" value="1"/>
</dbReference>
<dbReference type="Proteomes" id="UP000228934">
    <property type="component" value="Unassembled WGS sequence"/>
</dbReference>
<keyword evidence="4" id="KW-0807">Transducer</keyword>
<comment type="subcellular location">
    <subcellularLocation>
        <location evidence="1">Membrane</location>
        <topology evidence="1">Multi-pass membrane protein</topology>
    </subcellularLocation>
</comment>
<dbReference type="GO" id="GO:0006954">
    <property type="term" value="P:inflammatory response"/>
    <property type="evidence" value="ECO:0007669"/>
    <property type="project" value="TreeGrafter"/>
</dbReference>
<dbReference type="GO" id="GO:0005886">
    <property type="term" value="C:plasma membrane"/>
    <property type="evidence" value="ECO:0007669"/>
    <property type="project" value="TreeGrafter"/>
</dbReference>
<evidence type="ECO:0000313" key="7">
    <source>
        <dbReference type="Proteomes" id="UP000228934"/>
    </source>
</evidence>
<dbReference type="GO" id="GO:0004875">
    <property type="term" value="F:complement receptor activity"/>
    <property type="evidence" value="ECO:0007669"/>
    <property type="project" value="TreeGrafter"/>
</dbReference>
<dbReference type="PANTHER" id="PTHR24225">
    <property type="entry name" value="CHEMOTACTIC RECEPTOR"/>
    <property type="match status" value="1"/>
</dbReference>
<evidence type="ECO:0000256" key="1">
    <source>
        <dbReference type="ARBA" id="ARBA00004141"/>
    </source>
</evidence>
<keyword evidence="5" id="KW-1133">Transmembrane helix</keyword>
<keyword evidence="2" id="KW-0297">G-protein coupled receptor</keyword>
<dbReference type="OrthoDB" id="9908582at2759"/>
<keyword evidence="5" id="KW-0812">Transmembrane</keyword>
<name>A0A2G9SFV7_AQUCT</name>
<evidence type="ECO:0008006" key="8">
    <source>
        <dbReference type="Google" id="ProtNLM"/>
    </source>
</evidence>
<gene>
    <name evidence="6" type="ORF">AB205_0208850</name>
</gene>
<dbReference type="SUPFAM" id="SSF81321">
    <property type="entry name" value="Family A G protein-coupled receptor-like"/>
    <property type="match status" value="1"/>
</dbReference>
<reference evidence="7" key="1">
    <citation type="journal article" date="2017" name="Nat. Commun.">
        <title>The North American bullfrog draft genome provides insight into hormonal regulation of long noncoding RNA.</title>
        <authorList>
            <person name="Hammond S.A."/>
            <person name="Warren R.L."/>
            <person name="Vandervalk B.P."/>
            <person name="Kucuk E."/>
            <person name="Khan H."/>
            <person name="Gibb E.A."/>
            <person name="Pandoh P."/>
            <person name="Kirk H."/>
            <person name="Zhao Y."/>
            <person name="Jones M."/>
            <person name="Mungall A.J."/>
            <person name="Coope R."/>
            <person name="Pleasance S."/>
            <person name="Moore R.A."/>
            <person name="Holt R.A."/>
            <person name="Round J.M."/>
            <person name="Ohora S."/>
            <person name="Walle B.V."/>
            <person name="Veldhoen N."/>
            <person name="Helbing C.C."/>
            <person name="Birol I."/>
        </authorList>
    </citation>
    <scope>NUCLEOTIDE SEQUENCE [LARGE SCALE GENOMIC DNA]</scope>
</reference>